<name>A0A401TSA3_CHIPU</name>
<dbReference type="EMBL" id="BEZZ01160001">
    <property type="protein sequence ID" value="GCC45527.1"/>
    <property type="molecule type" value="Genomic_DNA"/>
</dbReference>
<keyword evidence="2" id="KW-1185">Reference proteome</keyword>
<evidence type="ECO:0000313" key="2">
    <source>
        <dbReference type="Proteomes" id="UP000287033"/>
    </source>
</evidence>
<dbReference type="STRING" id="137246.A0A401TSA3"/>
<organism evidence="1 2">
    <name type="scientific">Chiloscyllium punctatum</name>
    <name type="common">Brownbanded bambooshark</name>
    <name type="synonym">Hemiscyllium punctatum</name>
    <dbReference type="NCBI Taxonomy" id="137246"/>
    <lineage>
        <taxon>Eukaryota</taxon>
        <taxon>Metazoa</taxon>
        <taxon>Chordata</taxon>
        <taxon>Craniata</taxon>
        <taxon>Vertebrata</taxon>
        <taxon>Chondrichthyes</taxon>
        <taxon>Elasmobranchii</taxon>
        <taxon>Galeomorphii</taxon>
        <taxon>Galeoidea</taxon>
        <taxon>Orectolobiformes</taxon>
        <taxon>Hemiscylliidae</taxon>
        <taxon>Chiloscyllium</taxon>
    </lineage>
</organism>
<comment type="caution">
    <text evidence="1">The sequence shown here is derived from an EMBL/GenBank/DDBJ whole genome shotgun (WGS) entry which is preliminary data.</text>
</comment>
<dbReference type="Proteomes" id="UP000287033">
    <property type="component" value="Unassembled WGS sequence"/>
</dbReference>
<sequence length="100" mass="11362">MPSFPEIHDNFYRHSVAFNVSDAICIPARDKPDEIDAFYNAWLEVLPGAQTLCLFCMSERDPRPTCLMRAEPMDLGCCMFRTMYAMPEDLASAPAFDAFN</sequence>
<protein>
    <submittedName>
        <fullName evidence="1">Uncharacterized protein</fullName>
    </submittedName>
</protein>
<dbReference type="AlphaFoldDB" id="A0A401TSA3"/>
<reference evidence="1 2" key="1">
    <citation type="journal article" date="2018" name="Nat. Ecol. Evol.">
        <title>Shark genomes provide insights into elasmobranch evolution and the origin of vertebrates.</title>
        <authorList>
            <person name="Hara Y"/>
            <person name="Yamaguchi K"/>
            <person name="Onimaru K"/>
            <person name="Kadota M"/>
            <person name="Koyanagi M"/>
            <person name="Keeley SD"/>
            <person name="Tatsumi K"/>
            <person name="Tanaka K"/>
            <person name="Motone F"/>
            <person name="Kageyama Y"/>
            <person name="Nozu R"/>
            <person name="Adachi N"/>
            <person name="Nishimura O"/>
            <person name="Nakagawa R"/>
            <person name="Tanegashima C"/>
            <person name="Kiyatake I"/>
            <person name="Matsumoto R"/>
            <person name="Murakumo K"/>
            <person name="Nishida K"/>
            <person name="Terakita A"/>
            <person name="Kuratani S"/>
            <person name="Sato K"/>
            <person name="Hyodo S Kuraku.S."/>
        </authorList>
    </citation>
    <scope>NUCLEOTIDE SEQUENCE [LARGE SCALE GENOMIC DNA]</scope>
</reference>
<proteinExistence type="predicted"/>
<evidence type="ECO:0000313" key="1">
    <source>
        <dbReference type="EMBL" id="GCC45527.1"/>
    </source>
</evidence>
<gene>
    <name evidence="1" type="ORF">chiPu_0029563</name>
</gene>
<accession>A0A401TSA3</accession>